<dbReference type="Proteomes" id="UP000054988">
    <property type="component" value="Unassembled WGS sequence"/>
</dbReference>
<evidence type="ECO:0000313" key="2">
    <source>
        <dbReference type="Proteomes" id="UP000054988"/>
    </source>
</evidence>
<accession>A0A0W0FD50</accession>
<reference evidence="1 2" key="1">
    <citation type="submission" date="2015-12" db="EMBL/GenBank/DDBJ databases">
        <title>Draft genome sequence of Moniliophthora roreri, the causal agent of frosty pod rot of cacao.</title>
        <authorList>
            <person name="Aime M.C."/>
            <person name="Diaz-Valderrama J.R."/>
            <person name="Kijpornyongpan T."/>
            <person name="Phillips-Mora W."/>
        </authorList>
    </citation>
    <scope>NUCLEOTIDE SEQUENCE [LARGE SCALE GENOMIC DNA]</scope>
    <source>
        <strain evidence="1 2">MCA 2952</strain>
    </source>
</reference>
<dbReference type="AlphaFoldDB" id="A0A0W0FD50"/>
<gene>
    <name evidence="1" type="ORF">WG66_13175</name>
</gene>
<comment type="caution">
    <text evidence="1">The sequence shown here is derived from an EMBL/GenBank/DDBJ whole genome shotgun (WGS) entry which is preliminary data.</text>
</comment>
<dbReference type="EMBL" id="LATX01002103">
    <property type="protein sequence ID" value="KTB34249.1"/>
    <property type="molecule type" value="Genomic_DNA"/>
</dbReference>
<organism evidence="1 2">
    <name type="scientific">Moniliophthora roreri</name>
    <name type="common">Frosty pod rot fungus</name>
    <name type="synonym">Monilia roreri</name>
    <dbReference type="NCBI Taxonomy" id="221103"/>
    <lineage>
        <taxon>Eukaryota</taxon>
        <taxon>Fungi</taxon>
        <taxon>Dikarya</taxon>
        <taxon>Basidiomycota</taxon>
        <taxon>Agaricomycotina</taxon>
        <taxon>Agaricomycetes</taxon>
        <taxon>Agaricomycetidae</taxon>
        <taxon>Agaricales</taxon>
        <taxon>Marasmiineae</taxon>
        <taxon>Marasmiaceae</taxon>
        <taxon>Moniliophthora</taxon>
    </lineage>
</organism>
<name>A0A0W0FD50_MONRR</name>
<proteinExistence type="predicted"/>
<protein>
    <submittedName>
        <fullName evidence="1">Uncharacterized protein</fullName>
    </submittedName>
</protein>
<evidence type="ECO:0000313" key="1">
    <source>
        <dbReference type="EMBL" id="KTB34249.1"/>
    </source>
</evidence>
<sequence>MGRNFTRTVDKLGVLEFNLGGLK</sequence>